<evidence type="ECO:0000313" key="1">
    <source>
        <dbReference type="EMBL" id="CAA9293571.1"/>
    </source>
</evidence>
<sequence>AMRQELAQAFVPTCGRCARQSADCSVRRAYRMVYDPIRRLLAEDIWKGEYVPGDRV</sequence>
<proteinExistence type="predicted"/>
<name>A0A6J4K239_9CHLR</name>
<dbReference type="EMBL" id="CADCTR010001382">
    <property type="protein sequence ID" value="CAA9293571.1"/>
    <property type="molecule type" value="Genomic_DNA"/>
</dbReference>
<accession>A0A6J4K239</accession>
<dbReference type="AlphaFoldDB" id="A0A6J4K239"/>
<protein>
    <submittedName>
        <fullName evidence="1">Uncharacterized protein</fullName>
    </submittedName>
</protein>
<gene>
    <name evidence="1" type="ORF">AVDCRST_MAG93-4086</name>
</gene>
<reference evidence="1" key="1">
    <citation type="submission" date="2020-02" db="EMBL/GenBank/DDBJ databases">
        <authorList>
            <person name="Meier V. D."/>
        </authorList>
    </citation>
    <scope>NUCLEOTIDE SEQUENCE</scope>
    <source>
        <strain evidence="1">AVDCRST_MAG93</strain>
    </source>
</reference>
<feature type="non-terminal residue" evidence="1">
    <location>
        <position position="1"/>
    </location>
</feature>
<organism evidence="1">
    <name type="scientific">uncultured Chloroflexia bacterium</name>
    <dbReference type="NCBI Taxonomy" id="1672391"/>
    <lineage>
        <taxon>Bacteria</taxon>
        <taxon>Bacillati</taxon>
        <taxon>Chloroflexota</taxon>
        <taxon>Chloroflexia</taxon>
        <taxon>environmental samples</taxon>
    </lineage>
</organism>
<feature type="non-terminal residue" evidence="1">
    <location>
        <position position="56"/>
    </location>
</feature>